<reference evidence="6 8" key="1">
    <citation type="submission" date="2015-09" db="EMBL/GenBank/DDBJ databases">
        <title>Genome announcement of multiple Pseudomonas syringae strains.</title>
        <authorList>
            <person name="Thakur S."/>
            <person name="Wang P.W."/>
            <person name="Gong Y."/>
            <person name="Weir B.S."/>
            <person name="Guttman D.S."/>
        </authorList>
    </citation>
    <scope>NUCLEOTIDE SEQUENCE [LARGE SCALE GENOMIC DNA]</scope>
    <source>
        <strain evidence="6 8">ICMP3962</strain>
    </source>
</reference>
<gene>
    <name evidence="6" type="ORF">ALO41_02616</name>
    <name evidence="7" type="ORF">ALP90_04536</name>
</gene>
<dbReference type="InterPro" id="IPR000847">
    <property type="entry name" value="LysR_HTH_N"/>
</dbReference>
<evidence type="ECO:0000256" key="3">
    <source>
        <dbReference type="ARBA" id="ARBA00023125"/>
    </source>
</evidence>
<dbReference type="InterPro" id="IPR036390">
    <property type="entry name" value="WH_DNA-bd_sf"/>
</dbReference>
<organism evidence="6 8">
    <name type="scientific">Pseudomonas amygdali pv. ulmi</name>
    <dbReference type="NCBI Taxonomy" id="251720"/>
    <lineage>
        <taxon>Bacteria</taxon>
        <taxon>Pseudomonadati</taxon>
        <taxon>Pseudomonadota</taxon>
        <taxon>Gammaproteobacteria</taxon>
        <taxon>Pseudomonadales</taxon>
        <taxon>Pseudomonadaceae</taxon>
        <taxon>Pseudomonas</taxon>
        <taxon>Pseudomonas amygdali</taxon>
    </lineage>
</organism>
<evidence type="ECO:0000259" key="5">
    <source>
        <dbReference type="PROSITE" id="PS50931"/>
    </source>
</evidence>
<dbReference type="InterPro" id="IPR036388">
    <property type="entry name" value="WH-like_DNA-bd_sf"/>
</dbReference>
<evidence type="ECO:0000256" key="1">
    <source>
        <dbReference type="ARBA" id="ARBA00009437"/>
    </source>
</evidence>
<comment type="similarity">
    <text evidence="1">Belongs to the LysR transcriptional regulatory family.</text>
</comment>
<dbReference type="Proteomes" id="UP000050266">
    <property type="component" value="Unassembled WGS sequence"/>
</dbReference>
<proteinExistence type="inferred from homology"/>
<sequence length="73" mass="8441">MELRHLRYFIAVAEELHFGRAAQALGISQPPLSQQIQTLEQELGTRLFDRTNRRVELSESGRFFLDEARLVLA</sequence>
<dbReference type="PROSITE" id="PS50931">
    <property type="entry name" value="HTH_LYSR"/>
    <property type="match status" value="1"/>
</dbReference>
<reference evidence="7 9" key="2">
    <citation type="submission" date="2018-08" db="EMBL/GenBank/DDBJ databases">
        <title>Recombination of ecologically and evolutionarily significant loci maintains genetic cohesion in the Pseudomonas syringae species complex.</title>
        <authorList>
            <person name="Dillon M."/>
            <person name="Thakur S."/>
            <person name="Almeida R.N.D."/>
            <person name="Weir B.S."/>
            <person name="Guttman D.S."/>
        </authorList>
    </citation>
    <scope>NUCLEOTIDE SEQUENCE [LARGE SCALE GENOMIC DNA]</scope>
    <source>
        <strain evidence="7 9">ICMP 5931</strain>
    </source>
</reference>
<protein>
    <submittedName>
        <fullName evidence="6">LysR family transcriptional regulator</fullName>
    </submittedName>
</protein>
<evidence type="ECO:0000313" key="8">
    <source>
        <dbReference type="Proteomes" id="UP000050266"/>
    </source>
</evidence>
<keyword evidence="3" id="KW-0238">DNA-binding</keyword>
<evidence type="ECO:0000256" key="4">
    <source>
        <dbReference type="ARBA" id="ARBA00023163"/>
    </source>
</evidence>
<dbReference type="Proteomes" id="UP000271097">
    <property type="component" value="Unassembled WGS sequence"/>
</dbReference>
<dbReference type="Gene3D" id="1.10.10.10">
    <property type="entry name" value="Winged helix-like DNA-binding domain superfamily/Winged helix DNA-binding domain"/>
    <property type="match status" value="1"/>
</dbReference>
<dbReference type="PATRIC" id="fig|251720.4.peg.3529"/>
<evidence type="ECO:0000313" key="6">
    <source>
        <dbReference type="EMBL" id="KPZ07163.1"/>
    </source>
</evidence>
<name>A0A0Q0CFC3_PSEA0</name>
<dbReference type="GO" id="GO:0003677">
    <property type="term" value="F:DNA binding"/>
    <property type="evidence" value="ECO:0007669"/>
    <property type="project" value="UniProtKB-KW"/>
</dbReference>
<comment type="caution">
    <text evidence="6">The sequence shown here is derived from an EMBL/GenBank/DDBJ whole genome shotgun (WGS) entry which is preliminary data.</text>
</comment>
<dbReference type="GO" id="GO:0032993">
    <property type="term" value="C:protein-DNA complex"/>
    <property type="evidence" value="ECO:0007669"/>
    <property type="project" value="TreeGrafter"/>
</dbReference>
<accession>A0A0Q0CFC3</accession>
<feature type="domain" description="HTH lysR-type" evidence="5">
    <location>
        <begin position="1"/>
        <end position="58"/>
    </location>
</feature>
<dbReference type="FunFam" id="1.10.10.10:FF:000001">
    <property type="entry name" value="LysR family transcriptional regulator"/>
    <property type="match status" value="1"/>
</dbReference>
<evidence type="ECO:0000313" key="9">
    <source>
        <dbReference type="Proteomes" id="UP000271097"/>
    </source>
</evidence>
<dbReference type="PANTHER" id="PTHR30346:SF17">
    <property type="entry name" value="LYSR FAMILY TRANSCRIPTIONAL REGULATOR"/>
    <property type="match status" value="1"/>
</dbReference>
<dbReference type="Pfam" id="PF00126">
    <property type="entry name" value="HTH_1"/>
    <property type="match status" value="1"/>
</dbReference>
<evidence type="ECO:0000313" key="7">
    <source>
        <dbReference type="EMBL" id="RMR25330.1"/>
    </source>
</evidence>
<dbReference type="PANTHER" id="PTHR30346">
    <property type="entry name" value="TRANSCRIPTIONAL DUAL REGULATOR HCAR-RELATED"/>
    <property type="match status" value="1"/>
</dbReference>
<dbReference type="EMBL" id="LJRQ01000387">
    <property type="protein sequence ID" value="KPZ07163.1"/>
    <property type="molecule type" value="Genomic_DNA"/>
</dbReference>
<dbReference type="AlphaFoldDB" id="A0A0Q0CFC3"/>
<dbReference type="GO" id="GO:0003700">
    <property type="term" value="F:DNA-binding transcription factor activity"/>
    <property type="evidence" value="ECO:0007669"/>
    <property type="project" value="InterPro"/>
</dbReference>
<dbReference type="PRINTS" id="PR00039">
    <property type="entry name" value="HTHLYSR"/>
</dbReference>
<dbReference type="EMBL" id="RBRS01000022">
    <property type="protein sequence ID" value="RMR25330.1"/>
    <property type="molecule type" value="Genomic_DNA"/>
</dbReference>
<dbReference type="SUPFAM" id="SSF46785">
    <property type="entry name" value="Winged helix' DNA-binding domain"/>
    <property type="match status" value="1"/>
</dbReference>
<keyword evidence="2" id="KW-0805">Transcription regulation</keyword>
<evidence type="ECO:0000256" key="2">
    <source>
        <dbReference type="ARBA" id="ARBA00023015"/>
    </source>
</evidence>
<keyword evidence="4" id="KW-0804">Transcription</keyword>